<dbReference type="SMART" id="SM00858">
    <property type="entry name" value="SAF"/>
    <property type="match status" value="1"/>
</dbReference>
<feature type="domain" description="SAF" evidence="1">
    <location>
        <begin position="65"/>
        <end position="127"/>
    </location>
</feature>
<dbReference type="STRING" id="1415166.NONO_c67720"/>
<dbReference type="OrthoDB" id="4808509at2"/>
<accession>W5TQX8</accession>
<dbReference type="Pfam" id="PF16976">
    <property type="entry name" value="RcpC"/>
    <property type="match status" value="1"/>
</dbReference>
<reference evidence="2 3" key="1">
    <citation type="journal article" date="2014" name="Appl. Environ. Microbiol.">
        <title>Insights into the Microbial Degradation of Rubber and Gutta-Percha by Analysis of the Complete Genome of Nocardia nova SH22a.</title>
        <authorList>
            <person name="Luo Q."/>
            <person name="Hiessl S."/>
            <person name="Poehlein A."/>
            <person name="Daniel R."/>
            <person name="Steinbuchel A."/>
        </authorList>
    </citation>
    <scope>NUCLEOTIDE SEQUENCE [LARGE SCALE GENOMIC DNA]</scope>
    <source>
        <strain evidence="2">SH22a</strain>
    </source>
</reference>
<evidence type="ECO:0000313" key="2">
    <source>
        <dbReference type="EMBL" id="AHH21539.1"/>
    </source>
</evidence>
<dbReference type="InterPro" id="IPR017592">
    <property type="entry name" value="Pilus_assmbl_Flp-typ_CpaB"/>
</dbReference>
<sequence length="246" mass="25457">MWQLRFDHPSTGPDADLGRARLTESFTRFRPAWLDLTLARRLSALALAVLAAVLALRGDPAAHRRSVVVAARELTPGRILTADDLRRTDLPAAVVPAGAVTDPAQLVGATSTGAVHAGEILTDLRVVSPRLAAAATGAADARIVPMRLADNAVTAILRPGDRVDVVAADDPPADTDTDTDTHQRRAPVARTLAGDAAVVLVSGTAATGTARAPAASERIVLLALDPDHAATVAAASLRTALTVVFH</sequence>
<dbReference type="InterPro" id="IPR031571">
    <property type="entry name" value="RcpC_dom"/>
</dbReference>
<dbReference type="EMBL" id="CP006850">
    <property type="protein sequence ID" value="AHH21539.1"/>
    <property type="molecule type" value="Genomic_DNA"/>
</dbReference>
<dbReference type="NCBIfam" id="TIGR03177">
    <property type="entry name" value="pilus_cpaB"/>
    <property type="match status" value="1"/>
</dbReference>
<dbReference type="AlphaFoldDB" id="W5TQX8"/>
<gene>
    <name evidence="2" type="ORF">NONO_c67720</name>
</gene>
<dbReference type="KEGG" id="nno:NONO_c67720"/>
<dbReference type="InterPro" id="IPR013974">
    <property type="entry name" value="SAF"/>
</dbReference>
<dbReference type="Proteomes" id="UP000019150">
    <property type="component" value="Chromosome"/>
</dbReference>
<dbReference type="Gene3D" id="3.90.1210.10">
    <property type="entry name" value="Antifreeze-like/N-acetylneuraminic acid synthase C-terminal domain"/>
    <property type="match status" value="1"/>
</dbReference>
<dbReference type="HOGENOM" id="CLU_088190_2_0_11"/>
<dbReference type="RefSeq" id="WP_025352840.1">
    <property type="nucleotide sequence ID" value="NZ_CP006850.1"/>
</dbReference>
<keyword evidence="3" id="KW-1185">Reference proteome</keyword>
<dbReference type="CDD" id="cd11614">
    <property type="entry name" value="SAF_CpaB_FlgA_like"/>
    <property type="match status" value="1"/>
</dbReference>
<evidence type="ECO:0000313" key="3">
    <source>
        <dbReference type="Proteomes" id="UP000019150"/>
    </source>
</evidence>
<organism evidence="2 3">
    <name type="scientific">Nocardia nova SH22a</name>
    <dbReference type="NCBI Taxonomy" id="1415166"/>
    <lineage>
        <taxon>Bacteria</taxon>
        <taxon>Bacillati</taxon>
        <taxon>Actinomycetota</taxon>
        <taxon>Actinomycetes</taxon>
        <taxon>Mycobacteriales</taxon>
        <taxon>Nocardiaceae</taxon>
        <taxon>Nocardia</taxon>
    </lineage>
</organism>
<dbReference type="Pfam" id="PF08666">
    <property type="entry name" value="SAF"/>
    <property type="match status" value="1"/>
</dbReference>
<dbReference type="PATRIC" id="fig|1415166.3.peg.6954"/>
<protein>
    <submittedName>
        <fullName evidence="2">Putative Flp pilus assembly protein CpaB</fullName>
    </submittedName>
</protein>
<dbReference type="eggNOG" id="COG3745">
    <property type="taxonomic scope" value="Bacteria"/>
</dbReference>
<evidence type="ECO:0000259" key="1">
    <source>
        <dbReference type="SMART" id="SM00858"/>
    </source>
</evidence>
<proteinExistence type="predicted"/>
<name>W5TQX8_9NOCA</name>